<evidence type="ECO:0000313" key="2">
    <source>
        <dbReference type="Proteomes" id="UP001234297"/>
    </source>
</evidence>
<keyword evidence="2" id="KW-1185">Reference proteome</keyword>
<organism evidence="1 2">
    <name type="scientific">Persea americana</name>
    <name type="common">Avocado</name>
    <dbReference type="NCBI Taxonomy" id="3435"/>
    <lineage>
        <taxon>Eukaryota</taxon>
        <taxon>Viridiplantae</taxon>
        <taxon>Streptophyta</taxon>
        <taxon>Embryophyta</taxon>
        <taxon>Tracheophyta</taxon>
        <taxon>Spermatophyta</taxon>
        <taxon>Magnoliopsida</taxon>
        <taxon>Magnoliidae</taxon>
        <taxon>Laurales</taxon>
        <taxon>Lauraceae</taxon>
        <taxon>Persea</taxon>
    </lineage>
</organism>
<comment type="caution">
    <text evidence="1">The sequence shown here is derived from an EMBL/GenBank/DDBJ whole genome shotgun (WGS) entry which is preliminary data.</text>
</comment>
<sequence length="67" mass="7711">MRRGQSSPLLWDRNNTQEKRSLMRNSMQPRARSASLERAATLMVTGISLCLLWEKGERVVLARRAEP</sequence>
<dbReference type="Proteomes" id="UP001234297">
    <property type="component" value="Chromosome 5"/>
</dbReference>
<name>A0ACC2M8C4_PERAE</name>
<gene>
    <name evidence="1" type="ORF">MRB53_018273</name>
</gene>
<proteinExistence type="predicted"/>
<accession>A0ACC2M8C4</accession>
<protein>
    <submittedName>
        <fullName evidence="1">Uncharacterized protein</fullName>
    </submittedName>
</protein>
<reference evidence="1 2" key="1">
    <citation type="journal article" date="2022" name="Hortic Res">
        <title>A haplotype resolved chromosomal level avocado genome allows analysis of novel avocado genes.</title>
        <authorList>
            <person name="Nath O."/>
            <person name="Fletcher S.J."/>
            <person name="Hayward A."/>
            <person name="Shaw L.M."/>
            <person name="Masouleh A.K."/>
            <person name="Furtado A."/>
            <person name="Henry R.J."/>
            <person name="Mitter N."/>
        </authorList>
    </citation>
    <scope>NUCLEOTIDE SEQUENCE [LARGE SCALE GENOMIC DNA]</scope>
    <source>
        <strain evidence="2">cv. Hass</strain>
    </source>
</reference>
<evidence type="ECO:0000313" key="1">
    <source>
        <dbReference type="EMBL" id="KAJ8641579.1"/>
    </source>
</evidence>
<dbReference type="EMBL" id="CM056813">
    <property type="protein sequence ID" value="KAJ8641579.1"/>
    <property type="molecule type" value="Genomic_DNA"/>
</dbReference>